<dbReference type="KEGG" id="lamb:KBB96_15500"/>
<feature type="binding site" evidence="6">
    <location>
        <begin position="91"/>
        <end position="94"/>
    </location>
    <ligand>
        <name>(6R)-10-formyltetrahydrofolate</name>
        <dbReference type="ChEBI" id="CHEBI:195366"/>
    </ligand>
</feature>
<dbReference type="PANTHER" id="PTHR43369:SF2">
    <property type="entry name" value="PHOSPHORIBOSYLGLYCINAMIDE FORMYLTRANSFERASE"/>
    <property type="match status" value="1"/>
</dbReference>
<keyword evidence="2 6" id="KW-0808">Transferase</keyword>
<dbReference type="EC" id="2.1.2.2" evidence="6"/>
<dbReference type="Gene3D" id="3.40.50.170">
    <property type="entry name" value="Formyl transferase, N-terminal domain"/>
    <property type="match status" value="1"/>
</dbReference>
<evidence type="ECO:0000256" key="2">
    <source>
        <dbReference type="ARBA" id="ARBA00022679"/>
    </source>
</evidence>
<feature type="site" description="Raises pKa of active site His" evidence="6">
    <location>
        <position position="146"/>
    </location>
</feature>
<dbReference type="NCBIfam" id="TIGR00639">
    <property type="entry name" value="PurN"/>
    <property type="match status" value="1"/>
</dbReference>
<dbReference type="EMBL" id="CP073100">
    <property type="protein sequence ID" value="QUE50270.1"/>
    <property type="molecule type" value="Genomic_DNA"/>
</dbReference>
<comment type="function">
    <text evidence="6">Catalyzes the transfer of a formyl group from 10-formyltetrahydrofolate to 5-phospho-ribosyl-glycinamide (GAR), producing 5-phospho-ribosyl-N-formylglycinamide (FGAR) and tetrahydrofolate.</text>
</comment>
<feature type="domain" description="Formyl transferase N-terminal" evidence="7">
    <location>
        <begin position="1"/>
        <end position="183"/>
    </location>
</feature>
<dbReference type="Proteomes" id="UP000676169">
    <property type="component" value="Chromosome"/>
</dbReference>
<feature type="binding site" evidence="6">
    <location>
        <position position="108"/>
    </location>
    <ligand>
        <name>(6R)-10-formyltetrahydrofolate</name>
        <dbReference type="ChEBI" id="CHEBI:195366"/>
    </ligand>
</feature>
<comment type="catalytic activity">
    <reaction evidence="5 6">
        <text>N(1)-(5-phospho-beta-D-ribosyl)glycinamide + (6R)-10-formyltetrahydrofolate = N(2)-formyl-N(1)-(5-phospho-beta-D-ribosyl)glycinamide + (6S)-5,6,7,8-tetrahydrofolate + H(+)</text>
        <dbReference type="Rhea" id="RHEA:15053"/>
        <dbReference type="ChEBI" id="CHEBI:15378"/>
        <dbReference type="ChEBI" id="CHEBI:57453"/>
        <dbReference type="ChEBI" id="CHEBI:143788"/>
        <dbReference type="ChEBI" id="CHEBI:147286"/>
        <dbReference type="ChEBI" id="CHEBI:195366"/>
        <dbReference type="EC" id="2.1.2.2"/>
    </reaction>
</comment>
<evidence type="ECO:0000259" key="7">
    <source>
        <dbReference type="Pfam" id="PF00551"/>
    </source>
</evidence>
<evidence type="ECO:0000313" key="9">
    <source>
        <dbReference type="Proteomes" id="UP000676169"/>
    </source>
</evidence>
<organism evidence="8 9">
    <name type="scientific">Luteolibacter ambystomatis</name>
    <dbReference type="NCBI Taxonomy" id="2824561"/>
    <lineage>
        <taxon>Bacteria</taxon>
        <taxon>Pseudomonadati</taxon>
        <taxon>Verrucomicrobiota</taxon>
        <taxon>Verrucomicrobiia</taxon>
        <taxon>Verrucomicrobiales</taxon>
        <taxon>Verrucomicrobiaceae</taxon>
        <taxon>Luteolibacter</taxon>
    </lineage>
</organism>
<reference evidence="8" key="1">
    <citation type="submission" date="2021-04" db="EMBL/GenBank/DDBJ databases">
        <title>Luteolibacter sp. 32A isolated from the skin of an Anderson's salamander (Ambystoma andersonii).</title>
        <authorList>
            <person name="Spergser J."/>
            <person name="Busse H.-J."/>
        </authorList>
    </citation>
    <scope>NUCLEOTIDE SEQUENCE</scope>
    <source>
        <strain evidence="8">32A</strain>
    </source>
</reference>
<dbReference type="InterPro" id="IPR004607">
    <property type="entry name" value="GART"/>
</dbReference>
<dbReference type="AlphaFoldDB" id="A0A975G7P0"/>
<accession>A0A975G7P0</accession>
<comment type="similarity">
    <text evidence="4 6">Belongs to the GART family.</text>
</comment>
<proteinExistence type="inferred from homology"/>
<evidence type="ECO:0000256" key="6">
    <source>
        <dbReference type="HAMAP-Rule" id="MF_01930"/>
    </source>
</evidence>
<evidence type="ECO:0000256" key="3">
    <source>
        <dbReference type="ARBA" id="ARBA00022755"/>
    </source>
</evidence>
<dbReference type="PANTHER" id="PTHR43369">
    <property type="entry name" value="PHOSPHORIBOSYLGLYCINAMIDE FORMYLTRANSFERASE"/>
    <property type="match status" value="1"/>
</dbReference>
<keyword evidence="9" id="KW-1185">Reference proteome</keyword>
<gene>
    <name evidence="6" type="primary">purN</name>
    <name evidence="8" type="ORF">KBB96_15500</name>
</gene>
<name>A0A975G7P0_9BACT</name>
<feature type="binding site" evidence="6">
    <location>
        <begin position="11"/>
        <end position="13"/>
    </location>
    <ligand>
        <name>N(1)-(5-phospho-beta-D-ribosyl)glycinamide</name>
        <dbReference type="ChEBI" id="CHEBI:143788"/>
    </ligand>
</feature>
<dbReference type="InterPro" id="IPR002376">
    <property type="entry name" value="Formyl_transf_N"/>
</dbReference>
<evidence type="ECO:0000256" key="1">
    <source>
        <dbReference type="ARBA" id="ARBA00005054"/>
    </source>
</evidence>
<dbReference type="GO" id="GO:0004644">
    <property type="term" value="F:phosphoribosylglycinamide formyltransferase activity"/>
    <property type="evidence" value="ECO:0007669"/>
    <property type="project" value="UniProtKB-UniRule"/>
</dbReference>
<dbReference type="Pfam" id="PF00551">
    <property type="entry name" value="Formyl_trans_N"/>
    <property type="match status" value="1"/>
</dbReference>
<evidence type="ECO:0000256" key="5">
    <source>
        <dbReference type="ARBA" id="ARBA00047664"/>
    </source>
</evidence>
<feature type="binding site" evidence="6">
    <location>
        <position position="64"/>
    </location>
    <ligand>
        <name>(6R)-10-formyltetrahydrofolate</name>
        <dbReference type="ChEBI" id="CHEBI:195366"/>
    </ligand>
</feature>
<evidence type="ECO:0000256" key="4">
    <source>
        <dbReference type="ARBA" id="ARBA00038440"/>
    </source>
</evidence>
<dbReference type="RefSeq" id="WP_211630402.1">
    <property type="nucleotide sequence ID" value="NZ_CP073100.1"/>
</dbReference>
<feature type="active site" description="Proton donor" evidence="6">
    <location>
        <position position="110"/>
    </location>
</feature>
<dbReference type="HAMAP" id="MF_01930">
    <property type="entry name" value="PurN"/>
    <property type="match status" value="1"/>
</dbReference>
<dbReference type="InterPro" id="IPR001555">
    <property type="entry name" value="GART_AS"/>
</dbReference>
<keyword evidence="3 6" id="KW-0658">Purine biosynthesis</keyword>
<evidence type="ECO:0000313" key="8">
    <source>
        <dbReference type="EMBL" id="QUE50270.1"/>
    </source>
</evidence>
<dbReference type="CDD" id="cd08645">
    <property type="entry name" value="FMT_core_GART"/>
    <property type="match status" value="1"/>
</dbReference>
<dbReference type="InterPro" id="IPR036477">
    <property type="entry name" value="Formyl_transf_N_sf"/>
</dbReference>
<sequence>MRLGILGSGSGSNMQAILDAIDAGTLDAEIALVLSDNPGAFILERAAKRGIPTAVIDCQGFKTKFPEEVQAATARQLHEAGVDIVCLAGFMRLVKQPLLDAFPDRILNIHPALLPAFPGVDAWKQALAAGATESGCTVHYVDAGMDTGPAVLQAKVPVLADDTPETLHARIQVEEHRLYPEAIRVVAEKLGV</sequence>
<comment type="pathway">
    <text evidence="1 6">Purine metabolism; IMP biosynthesis via de novo pathway; N(2)-formyl-N(1)-(5-phospho-D-ribosyl)glycinamide from N(1)-(5-phospho-D-ribosyl)glycinamide (10-formyl THF route): step 1/1.</text>
</comment>
<protein>
    <recommendedName>
        <fullName evidence="6">Phosphoribosylglycinamide formyltransferase</fullName>
        <ecNumber evidence="6">2.1.2.2</ecNumber>
    </recommendedName>
    <alternativeName>
        <fullName evidence="6">5'-phosphoribosylglycinamide transformylase</fullName>
    </alternativeName>
    <alternativeName>
        <fullName evidence="6">GAR transformylase</fullName>
        <shortName evidence="6">GART</shortName>
    </alternativeName>
</protein>
<dbReference type="SUPFAM" id="SSF53328">
    <property type="entry name" value="Formyltransferase"/>
    <property type="match status" value="1"/>
</dbReference>
<dbReference type="PROSITE" id="PS00373">
    <property type="entry name" value="GART"/>
    <property type="match status" value="1"/>
</dbReference>
<dbReference type="GO" id="GO:0006189">
    <property type="term" value="P:'de novo' IMP biosynthetic process"/>
    <property type="evidence" value="ECO:0007669"/>
    <property type="project" value="UniProtKB-UniRule"/>
</dbReference>
<dbReference type="GO" id="GO:0005829">
    <property type="term" value="C:cytosol"/>
    <property type="evidence" value="ECO:0007669"/>
    <property type="project" value="TreeGrafter"/>
</dbReference>